<dbReference type="CDD" id="cd12264">
    <property type="entry name" value="RRM_AKAP17A"/>
    <property type="match status" value="1"/>
</dbReference>
<keyword evidence="2" id="KW-1185">Reference proteome</keyword>
<evidence type="ECO:0000256" key="1">
    <source>
        <dbReference type="SAM" id="MobiDB-lite"/>
    </source>
</evidence>
<feature type="compositionally biased region" description="Basic and acidic residues" evidence="1">
    <location>
        <begin position="491"/>
        <end position="510"/>
    </location>
</feature>
<protein>
    <submittedName>
        <fullName evidence="3 4">A-kinase anchor protein 17A-like</fullName>
    </submittedName>
</protein>
<feature type="compositionally biased region" description="Basic residues" evidence="1">
    <location>
        <begin position="511"/>
        <end position="524"/>
    </location>
</feature>
<dbReference type="Pfam" id="PF25015">
    <property type="entry name" value="RBD_AKAP-17A"/>
    <property type="match status" value="1"/>
</dbReference>
<feature type="compositionally biased region" description="Basic and acidic residues" evidence="1">
    <location>
        <begin position="330"/>
        <end position="349"/>
    </location>
</feature>
<accession>A0A8B7XY96</accession>
<dbReference type="KEGG" id="aplc:110976083"/>
<proteinExistence type="predicted"/>
<evidence type="ECO:0000313" key="2">
    <source>
        <dbReference type="Proteomes" id="UP000694845"/>
    </source>
</evidence>
<dbReference type="OrthoDB" id="1918237at2759"/>
<name>A0A8B7XY96_ACAPL</name>
<gene>
    <name evidence="3 4" type="primary">LOC110976083</name>
</gene>
<dbReference type="RefSeq" id="XP_022084750.1">
    <property type="nucleotide sequence ID" value="XM_022229058.1"/>
</dbReference>
<feature type="region of interest" description="Disordered" evidence="1">
    <location>
        <begin position="329"/>
        <end position="349"/>
    </location>
</feature>
<dbReference type="AlphaFoldDB" id="A0A8B7XY96"/>
<feature type="compositionally biased region" description="Basic residues" evidence="1">
    <location>
        <begin position="467"/>
        <end position="479"/>
    </location>
</feature>
<dbReference type="OMA" id="IPACEQN"/>
<evidence type="ECO:0000313" key="4">
    <source>
        <dbReference type="RefSeq" id="XP_022084751.1"/>
    </source>
</evidence>
<dbReference type="InterPro" id="IPR056852">
    <property type="entry name" value="AK17A/B"/>
</dbReference>
<evidence type="ECO:0000313" key="3">
    <source>
        <dbReference type="RefSeq" id="XP_022084750.1"/>
    </source>
</evidence>
<dbReference type="GeneID" id="110976083"/>
<dbReference type="Proteomes" id="UP000694845">
    <property type="component" value="Unplaced"/>
</dbReference>
<dbReference type="RefSeq" id="XP_022084751.1">
    <property type="nucleotide sequence ID" value="XM_022229059.1"/>
</dbReference>
<dbReference type="PANTHER" id="PTHR12484:SF4">
    <property type="entry name" value="A-KINASE ANCHOR PROTEIN 17A"/>
    <property type="match status" value="1"/>
</dbReference>
<feature type="region of interest" description="Disordered" evidence="1">
    <location>
        <begin position="449"/>
        <end position="524"/>
    </location>
</feature>
<reference evidence="3 4" key="1">
    <citation type="submission" date="2025-04" db="UniProtKB">
        <authorList>
            <consortium name="RefSeq"/>
        </authorList>
    </citation>
    <scope>IDENTIFICATION</scope>
</reference>
<feature type="compositionally biased region" description="Basic and acidic residues" evidence="1">
    <location>
        <begin position="456"/>
        <end position="466"/>
    </location>
</feature>
<sequence>MTTQLCFNQSEAIELHGPHGLYLKPIAKLNISVTLPQMKMEGKSISNWEVMEKLKRMAKPDSFLVLRVSKSSLEFLRFEAEVEAKSLIKVLILRLDGKVIKLSGFPEPLKVRAAEAKISFPNRHDWDSFFRDAKNMNENNPGERPDTIKIESLPCKWFSSTAEPDKPSELIIKKIFELFGEIRNVDIPMLDPYRHESQVIGGNFRTFSSFNTLTFEAFIQYTEYIGFVKAMDALKGMKLMKKETITDENEKEGKAYTADIKVDFDKTRHLCAKSIQKREKERQRLIQLEKQREEQKRLEREEEERKQEEERRRKEQEELYRIQRKQAKLTRKEERRQQREEKRRQLREEKKRQRQEQELQRRIALEERKLLIALRQLESIRLLTELFERVKVIKQHEEVQRRLEELEQERLRQLEEERLKKEQEERAQEKAAARQQRELRRRELRLKRKLTKNLRNRTEQEEEKRRERLRQRLSGRARLKSAVVPGLYPRPHIDEDRHQYGERVDGERSTKRPKLKSAMAHKHR</sequence>
<organism evidence="2 4">
    <name type="scientific">Acanthaster planci</name>
    <name type="common">Crown-of-thorns starfish</name>
    <dbReference type="NCBI Taxonomy" id="133434"/>
    <lineage>
        <taxon>Eukaryota</taxon>
        <taxon>Metazoa</taxon>
        <taxon>Echinodermata</taxon>
        <taxon>Eleutherozoa</taxon>
        <taxon>Asterozoa</taxon>
        <taxon>Asteroidea</taxon>
        <taxon>Valvatacea</taxon>
        <taxon>Valvatida</taxon>
        <taxon>Acanthasteridae</taxon>
        <taxon>Acanthaster</taxon>
    </lineage>
</organism>
<dbReference type="PANTHER" id="PTHR12484">
    <property type="entry name" value="B-LYMPHOCYTE ANTIGEN-RELATED"/>
    <property type="match status" value="1"/>
</dbReference>